<keyword evidence="3" id="KW-1185">Reference proteome</keyword>
<keyword evidence="1" id="KW-0472">Membrane</keyword>
<protein>
    <submittedName>
        <fullName evidence="2">Uncharacterized protein</fullName>
    </submittedName>
</protein>
<keyword evidence="1" id="KW-0812">Transmembrane</keyword>
<proteinExistence type="predicted"/>
<evidence type="ECO:0000256" key="1">
    <source>
        <dbReference type="SAM" id="Phobius"/>
    </source>
</evidence>
<evidence type="ECO:0000313" key="3">
    <source>
        <dbReference type="Proteomes" id="UP001140817"/>
    </source>
</evidence>
<evidence type="ECO:0000313" key="2">
    <source>
        <dbReference type="EMBL" id="MCR1821634.1"/>
    </source>
</evidence>
<accession>A0A9X2M818</accession>
<keyword evidence="1" id="KW-1133">Transmembrane helix</keyword>
<organism evidence="2 3">
    <name type="scientific">Terrisporobacter muris</name>
    <dbReference type="NCBI Taxonomy" id="2963284"/>
    <lineage>
        <taxon>Bacteria</taxon>
        <taxon>Bacillati</taxon>
        <taxon>Bacillota</taxon>
        <taxon>Clostridia</taxon>
        <taxon>Peptostreptococcales</taxon>
        <taxon>Peptostreptococcaceae</taxon>
        <taxon>Terrisporobacter</taxon>
    </lineage>
</organism>
<sequence length="254" mass="29135">MKIIKNNKKVFACIIILSALIAIIPTSLIYIFSQMSIGIEEQDSPKVIEEKIDVYFNDGGFEKDIENALRKKPTGDFNIYKYSSGSDESLEIEKQMNIICPELMEISRLKLAKPYNIKLYSDFYEGDKKVSTEELLSKDILGTPKLQIIYEDTFMGGGSKRDMAIHLVQNNKILESTKYYCPTNYNEAAFAQDIDLNVNEDIPIIVFTRGIKVNGKYKTYSPKLNKSKDKIEKSIQKNLNKNEKMVVLRLEIKE</sequence>
<reference evidence="2" key="1">
    <citation type="submission" date="2022-07" db="EMBL/GenBank/DDBJ databases">
        <title>Enhanced cultured diversity of the mouse gut microbiota enables custom-made synthetic communities.</title>
        <authorList>
            <person name="Afrizal A."/>
        </authorList>
    </citation>
    <scope>NUCLEOTIDE SEQUENCE</scope>
    <source>
        <strain evidence="2">DSM 29186</strain>
    </source>
</reference>
<comment type="caution">
    <text evidence="2">The sequence shown here is derived from an EMBL/GenBank/DDBJ whole genome shotgun (WGS) entry which is preliminary data.</text>
</comment>
<dbReference type="EMBL" id="JANKBY010000014">
    <property type="protein sequence ID" value="MCR1821634.1"/>
    <property type="molecule type" value="Genomic_DNA"/>
</dbReference>
<dbReference type="AlphaFoldDB" id="A0A9X2M818"/>
<name>A0A9X2M818_9FIRM</name>
<feature type="transmembrane region" description="Helical" evidence="1">
    <location>
        <begin position="12"/>
        <end position="32"/>
    </location>
</feature>
<dbReference type="RefSeq" id="WP_122641345.1">
    <property type="nucleotide sequence ID" value="NZ_JANKBY010000014.1"/>
</dbReference>
<gene>
    <name evidence="2" type="ORF">NSA58_02435</name>
</gene>
<dbReference type="Proteomes" id="UP001140817">
    <property type="component" value="Unassembled WGS sequence"/>
</dbReference>